<evidence type="ECO:0000313" key="1">
    <source>
        <dbReference type="EMBL" id="RWZ49890.1"/>
    </source>
</evidence>
<keyword evidence="2" id="KW-1185">Reference proteome</keyword>
<dbReference type="EMBL" id="RZNB01000004">
    <property type="protein sequence ID" value="RWZ49890.1"/>
    <property type="molecule type" value="Genomic_DNA"/>
</dbReference>
<protein>
    <submittedName>
        <fullName evidence="1">Uncharacterized protein</fullName>
    </submittedName>
</protein>
<reference evidence="1 2" key="1">
    <citation type="submission" date="2018-12" db="EMBL/GenBank/DDBJ databases">
        <authorList>
            <person name="Li F."/>
        </authorList>
    </citation>
    <scope>NUCLEOTIDE SEQUENCE [LARGE SCALE GENOMIC DNA]</scope>
    <source>
        <strain evidence="1 2">11W25H-1</strain>
    </source>
</reference>
<organism evidence="1 2">
    <name type="scientific">Labedella phragmitis</name>
    <dbReference type="NCBI Taxonomy" id="2498849"/>
    <lineage>
        <taxon>Bacteria</taxon>
        <taxon>Bacillati</taxon>
        <taxon>Actinomycetota</taxon>
        <taxon>Actinomycetes</taxon>
        <taxon>Micrococcales</taxon>
        <taxon>Microbacteriaceae</taxon>
        <taxon>Labedella</taxon>
    </lineage>
</organism>
<gene>
    <name evidence="1" type="ORF">ELQ90_11105</name>
</gene>
<comment type="caution">
    <text evidence="1">The sequence shown here is derived from an EMBL/GenBank/DDBJ whole genome shotgun (WGS) entry which is preliminary data.</text>
</comment>
<dbReference type="AlphaFoldDB" id="A0A444PRJ8"/>
<dbReference type="RefSeq" id="WP_128495350.1">
    <property type="nucleotide sequence ID" value="NZ_RZNB01000004.1"/>
</dbReference>
<proteinExistence type="predicted"/>
<sequence>METRDGGTRSMAGLPALILLPSVVRRTEGDSLLVSGTVRLVVDGAIDAPAVAWSPRPNGSEERTWAPFRRRVAASQPRLDALGIGYTHAEGIDWS</sequence>
<dbReference type="Proteomes" id="UP000288547">
    <property type="component" value="Unassembled WGS sequence"/>
</dbReference>
<dbReference type="OrthoDB" id="9763537at2"/>
<name>A0A444PRJ8_9MICO</name>
<accession>A0A444PRJ8</accession>
<evidence type="ECO:0000313" key="2">
    <source>
        <dbReference type="Proteomes" id="UP000288547"/>
    </source>
</evidence>